<reference evidence="11" key="1">
    <citation type="journal article" date="2019" name="Gigascience">
        <title>De novo genome assembly of the endangered Acer yangbiense, a plant species with extremely small populations endemic to Yunnan Province, China.</title>
        <authorList>
            <person name="Yang J."/>
            <person name="Wariss H.M."/>
            <person name="Tao L."/>
            <person name="Zhang R."/>
            <person name="Yun Q."/>
            <person name="Hollingsworth P."/>
            <person name="Dao Z."/>
            <person name="Luo G."/>
            <person name="Guo H."/>
            <person name="Ma Y."/>
            <person name="Sun W."/>
        </authorList>
    </citation>
    <scope>NUCLEOTIDE SEQUENCE [LARGE SCALE GENOMIC DNA]</scope>
    <source>
        <strain evidence="11">cv. Malutang</strain>
    </source>
</reference>
<evidence type="ECO:0000259" key="9">
    <source>
        <dbReference type="Pfam" id="PF00892"/>
    </source>
</evidence>
<organism evidence="10 11">
    <name type="scientific">Acer yangbiense</name>
    <dbReference type="NCBI Taxonomy" id="1000413"/>
    <lineage>
        <taxon>Eukaryota</taxon>
        <taxon>Viridiplantae</taxon>
        <taxon>Streptophyta</taxon>
        <taxon>Embryophyta</taxon>
        <taxon>Tracheophyta</taxon>
        <taxon>Spermatophyta</taxon>
        <taxon>Magnoliopsida</taxon>
        <taxon>eudicotyledons</taxon>
        <taxon>Gunneridae</taxon>
        <taxon>Pentapetalae</taxon>
        <taxon>rosids</taxon>
        <taxon>malvids</taxon>
        <taxon>Sapindales</taxon>
        <taxon>Sapindaceae</taxon>
        <taxon>Hippocastanoideae</taxon>
        <taxon>Acereae</taxon>
        <taxon>Acer</taxon>
    </lineage>
</organism>
<keyword evidence="3" id="KW-1003">Cell membrane</keyword>
<evidence type="ECO:0000256" key="4">
    <source>
        <dbReference type="ARBA" id="ARBA00022692"/>
    </source>
</evidence>
<proteinExistence type="inferred from homology"/>
<feature type="transmembrane region" description="Helical" evidence="8">
    <location>
        <begin position="374"/>
        <end position="392"/>
    </location>
</feature>
<evidence type="ECO:0000256" key="2">
    <source>
        <dbReference type="ARBA" id="ARBA00007635"/>
    </source>
</evidence>
<comment type="subcellular location">
    <subcellularLocation>
        <location evidence="1">Cell membrane</location>
        <topology evidence="1">Multi-pass membrane protein</topology>
    </subcellularLocation>
</comment>
<feature type="domain" description="EamA" evidence="9">
    <location>
        <begin position="263"/>
        <end position="414"/>
    </location>
</feature>
<sequence length="471" mass="51675">MAYYTSRLTWKIVNSDYCYTSSISSFFNHNKRLNFTTFSIEPSSVSSSSSCSTSHTSSSTHIRGRKSVKIERSEGGCFSVSQNDEEFIDLGKNKGKSEMGSSKSVGIVKKEPFCRRVRVLFESDKIKSILLLNVITIVYASDIPVLKAVEAIMDPAAFCAVRFVMSAIPFLPFVFRARDDVQTRNAGIELGLWVSLGYFVEALGLLTADAGRASFISLFTVIVVPLLDGLLGAIVPARTWFGLLMSAIGVGMLECSGSPPNVGDLLNFLSAIFFGIHMLRTEHISRSTKKENFLPLLGYEICVVALLSTIWVLVGGLLDSDQDFNQMPWTWTVLWDWMVAFPWAPALYTGIFSTGICLWIEISAMQDVSATETAVIYGLEPLWGAGFAWFLLGERWGTAGWIGAALVLGGSLFVQIYGSSSANKSIEAEDCNPKGNLLMAVPDLDKRKLGNNIFASPVVVRTKKDVTDILK</sequence>
<protein>
    <recommendedName>
        <fullName evidence="9">EamA domain-containing protein</fullName>
    </recommendedName>
</protein>
<name>A0A5C7H1W9_9ROSI</name>
<feature type="transmembrane region" description="Helical" evidence="8">
    <location>
        <begin position="338"/>
        <end position="362"/>
    </location>
</feature>
<dbReference type="PANTHER" id="PTHR42920">
    <property type="entry name" value="OS03G0707200 PROTEIN-RELATED"/>
    <property type="match status" value="1"/>
</dbReference>
<evidence type="ECO:0000256" key="8">
    <source>
        <dbReference type="SAM" id="Phobius"/>
    </source>
</evidence>
<evidence type="ECO:0000256" key="6">
    <source>
        <dbReference type="ARBA" id="ARBA00023136"/>
    </source>
</evidence>
<feature type="compositionally biased region" description="Low complexity" evidence="7">
    <location>
        <begin position="42"/>
        <end position="60"/>
    </location>
</feature>
<dbReference type="OrthoDB" id="2017960at2759"/>
<feature type="region of interest" description="Disordered" evidence="7">
    <location>
        <begin position="42"/>
        <end position="67"/>
    </location>
</feature>
<evidence type="ECO:0000256" key="1">
    <source>
        <dbReference type="ARBA" id="ARBA00004651"/>
    </source>
</evidence>
<keyword evidence="6 8" id="KW-0472">Membrane</keyword>
<evidence type="ECO:0000313" key="10">
    <source>
        <dbReference type="EMBL" id="TXG50851.1"/>
    </source>
</evidence>
<dbReference type="AlphaFoldDB" id="A0A5C7H1W9"/>
<comment type="caution">
    <text evidence="10">The sequence shown here is derived from an EMBL/GenBank/DDBJ whole genome shotgun (WGS) entry which is preliminary data.</text>
</comment>
<dbReference type="InterPro" id="IPR000620">
    <property type="entry name" value="EamA_dom"/>
</dbReference>
<gene>
    <name evidence="10" type="ORF">EZV62_023375</name>
</gene>
<dbReference type="GO" id="GO:0005886">
    <property type="term" value="C:plasma membrane"/>
    <property type="evidence" value="ECO:0007669"/>
    <property type="project" value="UniProtKB-SubCell"/>
</dbReference>
<keyword evidence="4 8" id="KW-0812">Transmembrane</keyword>
<feature type="transmembrane region" description="Helical" evidence="8">
    <location>
        <begin position="128"/>
        <end position="149"/>
    </location>
</feature>
<evidence type="ECO:0000256" key="7">
    <source>
        <dbReference type="SAM" id="MobiDB-lite"/>
    </source>
</evidence>
<dbReference type="InterPro" id="IPR051258">
    <property type="entry name" value="Diverse_Substrate_Transporter"/>
</dbReference>
<keyword evidence="5 8" id="KW-1133">Transmembrane helix</keyword>
<dbReference type="SUPFAM" id="SSF103481">
    <property type="entry name" value="Multidrug resistance efflux transporter EmrE"/>
    <property type="match status" value="1"/>
</dbReference>
<feature type="transmembrane region" description="Helical" evidence="8">
    <location>
        <begin position="187"/>
        <end position="207"/>
    </location>
</feature>
<feature type="domain" description="EamA" evidence="9">
    <location>
        <begin position="128"/>
        <end position="252"/>
    </location>
</feature>
<evidence type="ECO:0000313" key="11">
    <source>
        <dbReference type="Proteomes" id="UP000323000"/>
    </source>
</evidence>
<dbReference type="Pfam" id="PF00892">
    <property type="entry name" value="EamA"/>
    <property type="match status" value="2"/>
</dbReference>
<evidence type="ECO:0000256" key="5">
    <source>
        <dbReference type="ARBA" id="ARBA00022989"/>
    </source>
</evidence>
<evidence type="ECO:0000256" key="3">
    <source>
        <dbReference type="ARBA" id="ARBA00022475"/>
    </source>
</evidence>
<feature type="transmembrane region" description="Helical" evidence="8">
    <location>
        <begin position="398"/>
        <end position="417"/>
    </location>
</feature>
<dbReference type="EMBL" id="VAHF01000011">
    <property type="protein sequence ID" value="TXG50851.1"/>
    <property type="molecule type" value="Genomic_DNA"/>
</dbReference>
<feature type="transmembrane region" description="Helical" evidence="8">
    <location>
        <begin position="213"/>
        <end position="233"/>
    </location>
</feature>
<accession>A0A5C7H1W9</accession>
<comment type="similarity">
    <text evidence="2">Belongs to the drug/metabolite transporter (DMT) superfamily. Plant drug/metabolite exporter (P-DME) (TC 2.A.7.4) family.</text>
</comment>
<dbReference type="Proteomes" id="UP000323000">
    <property type="component" value="Chromosome 11"/>
</dbReference>
<feature type="transmembrane region" description="Helical" evidence="8">
    <location>
        <begin position="155"/>
        <end position="175"/>
    </location>
</feature>
<feature type="transmembrane region" description="Helical" evidence="8">
    <location>
        <begin position="293"/>
        <end position="318"/>
    </location>
</feature>
<dbReference type="InterPro" id="IPR037185">
    <property type="entry name" value="EmrE-like"/>
</dbReference>
<dbReference type="PANTHER" id="PTHR42920:SF10">
    <property type="entry name" value="EAMA DOMAIN-CONTAINING PROTEIN"/>
    <property type="match status" value="1"/>
</dbReference>
<keyword evidence="11" id="KW-1185">Reference proteome</keyword>